<dbReference type="PROSITE" id="PS00928">
    <property type="entry name" value="TREHALASE_2"/>
    <property type="match status" value="1"/>
</dbReference>
<keyword evidence="5 7" id="KW-0378">Hydrolase</keyword>
<dbReference type="PANTHER" id="PTHR23403:SF1">
    <property type="entry name" value="TREHALASE"/>
    <property type="match status" value="1"/>
</dbReference>
<evidence type="ECO:0000256" key="4">
    <source>
        <dbReference type="ARBA" id="ARBA00019905"/>
    </source>
</evidence>
<dbReference type="GO" id="GO:0005993">
    <property type="term" value="P:trehalose catabolic process"/>
    <property type="evidence" value="ECO:0007669"/>
    <property type="project" value="TreeGrafter"/>
</dbReference>
<dbReference type="PRINTS" id="PR00744">
    <property type="entry name" value="GLHYDRLASE37"/>
</dbReference>
<keyword evidence="8" id="KW-1185">Reference proteome</keyword>
<dbReference type="Pfam" id="PF01204">
    <property type="entry name" value="Trehalase"/>
    <property type="match status" value="1"/>
</dbReference>
<evidence type="ECO:0000256" key="6">
    <source>
        <dbReference type="ARBA" id="ARBA00023295"/>
    </source>
</evidence>
<dbReference type="EC" id="3.2.1.28" evidence="3 7"/>
<dbReference type="InterPro" id="IPR008928">
    <property type="entry name" value="6-hairpin_glycosidase_sf"/>
</dbReference>
<evidence type="ECO:0000256" key="2">
    <source>
        <dbReference type="ARBA" id="ARBA00005615"/>
    </source>
</evidence>
<evidence type="ECO:0000256" key="7">
    <source>
        <dbReference type="RuleBase" id="RU361180"/>
    </source>
</evidence>
<keyword evidence="6 7" id="KW-0326">Glycosidase</keyword>
<dbReference type="InterPro" id="IPR018232">
    <property type="entry name" value="Glyco_hydro_37_CS"/>
</dbReference>
<name>A0A1I8HNS1_9PLAT</name>
<sequence>MQSCLRRRPTRRCTILVTVWSCLAVVLFNLRANRNTNHPKMADLSLSANLLNSHFYWPILDVVQRARIYPDGKQFVDMVLKHPIDEVIKDFELRGLSTKSNKEDIAKFVKDNYLPAGSDVKAVVPPDWQPDSINRLAESLAKEPAMANWVQSLHKLWRSLAKEAILSSSSIPHLSSLIMPSGTDSNWFIVPGGRFRELFYWDTYWTMQGLAVSGMHSTMKSILNIMLAFVTQLGYIPNCNRVYCLNRSQPPMLCLMFETYLKATNDMAFLRENYHLLEREYDWWMSERTSTVVIDYKYSYAMNHYGSTESSRPRPESYREDWETASGSGEPEHIYAELAAACESGQDFSSRWMAKPDSLASVETSHIVPVDLNAIMHRNEQLLSEWAGLLGFKAKMHLYADSAEIRINAIRNVLWNNATGCWFDWHLEKQAPVSNRFYASNLVPLFTGSTHSPETTVPQVLDYLDKSGALVYPAGVPFSLSGNQSHQQWDFPNVWPPYQHMLVTGLANTSNKRARQLARRLATGWLRAGLAAWRRDGVMHEKYDCRLADGGAGSGGEYASQIGFGWTNGAVLDLLSKGLLD</sequence>
<dbReference type="WBParaSite" id="maker-uti_cns_0007122-snap-gene-0.6-mRNA-1">
    <property type="protein sequence ID" value="maker-uti_cns_0007122-snap-gene-0.6-mRNA-1"/>
    <property type="gene ID" value="maker-uti_cns_0007122-snap-gene-0.6"/>
</dbReference>
<evidence type="ECO:0000256" key="1">
    <source>
        <dbReference type="ARBA" id="ARBA00001576"/>
    </source>
</evidence>
<evidence type="ECO:0000313" key="9">
    <source>
        <dbReference type="WBParaSite" id="maker-uti_cns_0007122-snap-gene-0.6-mRNA-1"/>
    </source>
</evidence>
<dbReference type="Proteomes" id="UP000095280">
    <property type="component" value="Unplaced"/>
</dbReference>
<evidence type="ECO:0000256" key="3">
    <source>
        <dbReference type="ARBA" id="ARBA00012757"/>
    </source>
</evidence>
<organism evidence="8 9">
    <name type="scientific">Macrostomum lignano</name>
    <dbReference type="NCBI Taxonomy" id="282301"/>
    <lineage>
        <taxon>Eukaryota</taxon>
        <taxon>Metazoa</taxon>
        <taxon>Spiralia</taxon>
        <taxon>Lophotrochozoa</taxon>
        <taxon>Platyhelminthes</taxon>
        <taxon>Rhabditophora</taxon>
        <taxon>Macrostomorpha</taxon>
        <taxon>Macrostomida</taxon>
        <taxon>Macrostomidae</taxon>
        <taxon>Macrostomum</taxon>
    </lineage>
</organism>
<reference evidence="9" key="1">
    <citation type="submission" date="2016-11" db="UniProtKB">
        <authorList>
            <consortium name="WormBaseParasite"/>
        </authorList>
    </citation>
    <scope>IDENTIFICATION</scope>
</reference>
<evidence type="ECO:0000313" key="8">
    <source>
        <dbReference type="Proteomes" id="UP000095280"/>
    </source>
</evidence>
<dbReference type="SUPFAM" id="SSF48208">
    <property type="entry name" value="Six-hairpin glycosidases"/>
    <property type="match status" value="1"/>
</dbReference>
<proteinExistence type="inferred from homology"/>
<dbReference type="GO" id="GO:0004555">
    <property type="term" value="F:alpha,alpha-trehalase activity"/>
    <property type="evidence" value="ECO:0007669"/>
    <property type="project" value="UniProtKB-EC"/>
</dbReference>
<dbReference type="Gene3D" id="1.50.10.10">
    <property type="match status" value="1"/>
</dbReference>
<dbReference type="InterPro" id="IPR001661">
    <property type="entry name" value="Glyco_hydro_37"/>
</dbReference>
<comment type="catalytic activity">
    <reaction evidence="1 7">
        <text>alpha,alpha-trehalose + H2O = alpha-D-glucose + beta-D-glucose</text>
        <dbReference type="Rhea" id="RHEA:32675"/>
        <dbReference type="ChEBI" id="CHEBI:15377"/>
        <dbReference type="ChEBI" id="CHEBI:15903"/>
        <dbReference type="ChEBI" id="CHEBI:16551"/>
        <dbReference type="ChEBI" id="CHEBI:17925"/>
        <dbReference type="EC" id="3.2.1.28"/>
    </reaction>
</comment>
<dbReference type="AlphaFoldDB" id="A0A1I8HNS1"/>
<dbReference type="PANTHER" id="PTHR23403">
    <property type="entry name" value="TREHALASE"/>
    <property type="match status" value="1"/>
</dbReference>
<accession>A0A1I8HNS1</accession>
<dbReference type="InterPro" id="IPR012341">
    <property type="entry name" value="6hp_glycosidase-like_sf"/>
</dbReference>
<comment type="similarity">
    <text evidence="2 7">Belongs to the glycosyl hydrolase 37 family.</text>
</comment>
<protein>
    <recommendedName>
        <fullName evidence="4 7">Trehalase</fullName>
        <ecNumber evidence="3 7">3.2.1.28</ecNumber>
    </recommendedName>
    <alternativeName>
        <fullName evidence="7">Alpha-trehalose glucohydrolase</fullName>
    </alternativeName>
</protein>
<evidence type="ECO:0000256" key="5">
    <source>
        <dbReference type="ARBA" id="ARBA00022801"/>
    </source>
</evidence>